<dbReference type="RefSeq" id="XP_046586902.1">
    <property type="nucleotide sequence ID" value="XM_046730946.1"/>
</dbReference>
<dbReference type="InterPro" id="IPR029058">
    <property type="entry name" value="AB_hydrolase_fold"/>
</dbReference>
<dbReference type="InterPro" id="IPR002018">
    <property type="entry name" value="CarbesteraseB"/>
</dbReference>
<evidence type="ECO:0000256" key="8">
    <source>
        <dbReference type="ARBA" id="ARBA00023136"/>
    </source>
</evidence>
<proteinExistence type="inferred from homology"/>
<evidence type="ECO:0000256" key="3">
    <source>
        <dbReference type="ARBA" id="ARBA00009012"/>
    </source>
</evidence>
<dbReference type="InterPro" id="IPR002794">
    <property type="entry name" value="DUF92_TMEM19"/>
</dbReference>
<keyword evidence="10" id="KW-0325">Glycoprotein</keyword>
<keyword evidence="14" id="KW-1185">Reference proteome</keyword>
<feature type="transmembrane region" description="Helical" evidence="12">
    <location>
        <begin position="223"/>
        <end position="245"/>
    </location>
</feature>
<evidence type="ECO:0000256" key="9">
    <source>
        <dbReference type="ARBA" id="ARBA00023157"/>
    </source>
</evidence>
<dbReference type="EC" id="3.1.1.-" evidence="11"/>
<dbReference type="Gene3D" id="3.40.50.1820">
    <property type="entry name" value="alpha/beta hydrolase"/>
    <property type="match status" value="1"/>
</dbReference>
<keyword evidence="6 11" id="KW-0378">Hydrolase</keyword>
<dbReference type="Proteomes" id="UP000829291">
    <property type="component" value="Chromosome 2"/>
</dbReference>
<accession>A0ABM3FFU8</accession>
<comment type="similarity">
    <text evidence="2 11">Belongs to the type-B carboxylesterase/lipase family.</text>
</comment>
<gene>
    <name evidence="15" type="primary">LOC107220251</name>
</gene>
<evidence type="ECO:0000313" key="15">
    <source>
        <dbReference type="RefSeq" id="XP_046586902.1"/>
    </source>
</evidence>
<keyword evidence="4" id="KW-0719">Serine esterase</keyword>
<evidence type="ECO:0000256" key="1">
    <source>
        <dbReference type="ARBA" id="ARBA00004141"/>
    </source>
</evidence>
<name>A0ABM3FFU8_NEOLC</name>
<feature type="transmembrane region" description="Helical" evidence="12">
    <location>
        <begin position="58"/>
        <end position="75"/>
    </location>
</feature>
<dbReference type="PROSITE" id="PS00122">
    <property type="entry name" value="CARBOXYLESTERASE_B_1"/>
    <property type="match status" value="1"/>
</dbReference>
<evidence type="ECO:0000256" key="2">
    <source>
        <dbReference type="ARBA" id="ARBA00005964"/>
    </source>
</evidence>
<evidence type="ECO:0000256" key="6">
    <source>
        <dbReference type="ARBA" id="ARBA00022801"/>
    </source>
</evidence>
<comment type="similarity">
    <text evidence="3">Belongs to the TMEM19 family.</text>
</comment>
<evidence type="ECO:0000256" key="4">
    <source>
        <dbReference type="ARBA" id="ARBA00022487"/>
    </source>
</evidence>
<evidence type="ECO:0000256" key="11">
    <source>
        <dbReference type="RuleBase" id="RU361235"/>
    </source>
</evidence>
<dbReference type="PANTHER" id="PTHR13353">
    <property type="entry name" value="TRANSMEMBRANE PROTEIN 19"/>
    <property type="match status" value="1"/>
</dbReference>
<sequence>MVASQKNNDGKTRVLMPVLLCAFAIPISMLFWIVNLIYSFLTPDVEQHTDGQSVISPWRWLTAVVIPILFAGWGLKRKSLDFSGAFLGLFTGFILSITSYTHIACLIAFFFTSSKATKFRSDKKKKLEEEFKEGGQRNWIQVLCNGGMATQLALLYLLDVGCGERPIDFAKDYRSSWLSVGILGAFACCNGDTWASELGTVIGDSEPFLITTRERVPKGTNGGVTWIGLLMSLAGGLVVGLFNYVAVLYTVDTVVLQLAAPQWPIIIAGGYAGLAGSVLDSILGATLQYSGFLNLEHKVASGNQGLKDQVLALQWIQEHVEAFGGDKNNVTIFGESAGAAAVHYLAISPLTQGLFHKAIAQSGTIFNPWASVLRNSKKIAIRLLEYLGKPFQGEQETVEFLKTVDCKKLIEAQTKIQTKQERAQMVFLFGPTIDNVAEVPFLPDFVSSPDKGVVKVPLIVGYTDREGILCFDALNEKSSAHMNADFGWIVHPQVLAAMKRNAKLTPLNIKRAYFGDGPIDPKTSVINFVKFNGDMQFVNGVHDLIKIQVRRNEQPTYLYRFSFDNGFSPLKTLLNAPHIPGACHGDELAYLFYSHGLTKFGVEPPKAGSKERVLIERLTQMWTDFAKTGIPVPAETELVKISWKPVQKGNELHYLDISDELRPALNPDAAERLIWNKLPNKL</sequence>
<feature type="transmembrane region" description="Helical" evidence="12">
    <location>
        <begin position="14"/>
        <end position="38"/>
    </location>
</feature>
<evidence type="ECO:0000259" key="13">
    <source>
        <dbReference type="Pfam" id="PF00135"/>
    </source>
</evidence>
<feature type="domain" description="Carboxylesterase type B" evidence="13">
    <location>
        <begin position="291"/>
        <end position="662"/>
    </location>
</feature>
<reference evidence="15" key="1">
    <citation type="submission" date="2025-08" db="UniProtKB">
        <authorList>
            <consortium name="RefSeq"/>
        </authorList>
    </citation>
    <scope>IDENTIFICATION</scope>
    <source>
        <tissue evidence="15">Thorax and Abdomen</tissue>
    </source>
</reference>
<keyword evidence="7 12" id="KW-1133">Transmembrane helix</keyword>
<organism evidence="14 15">
    <name type="scientific">Neodiprion lecontei</name>
    <name type="common">Redheaded pine sawfly</name>
    <dbReference type="NCBI Taxonomy" id="441921"/>
    <lineage>
        <taxon>Eukaryota</taxon>
        <taxon>Metazoa</taxon>
        <taxon>Ecdysozoa</taxon>
        <taxon>Arthropoda</taxon>
        <taxon>Hexapoda</taxon>
        <taxon>Insecta</taxon>
        <taxon>Pterygota</taxon>
        <taxon>Neoptera</taxon>
        <taxon>Endopterygota</taxon>
        <taxon>Hymenoptera</taxon>
        <taxon>Tenthredinoidea</taxon>
        <taxon>Diprionidae</taxon>
        <taxon>Diprioninae</taxon>
        <taxon>Neodiprion</taxon>
    </lineage>
</organism>
<comment type="subcellular location">
    <subcellularLocation>
        <location evidence="1">Membrane</location>
        <topology evidence="1">Multi-pass membrane protein</topology>
    </subcellularLocation>
</comment>
<keyword evidence="5 12" id="KW-0812">Transmembrane</keyword>
<feature type="transmembrane region" description="Helical" evidence="12">
    <location>
        <begin position="87"/>
        <end position="111"/>
    </location>
</feature>
<dbReference type="InterPro" id="IPR019826">
    <property type="entry name" value="Carboxylesterase_B_AS"/>
</dbReference>
<dbReference type="SUPFAM" id="SSF53474">
    <property type="entry name" value="alpha/beta-Hydrolases"/>
    <property type="match status" value="1"/>
</dbReference>
<evidence type="ECO:0000256" key="5">
    <source>
        <dbReference type="ARBA" id="ARBA00022692"/>
    </source>
</evidence>
<evidence type="ECO:0000256" key="10">
    <source>
        <dbReference type="ARBA" id="ARBA00023180"/>
    </source>
</evidence>
<evidence type="ECO:0000256" key="12">
    <source>
        <dbReference type="SAM" id="Phobius"/>
    </source>
</evidence>
<feature type="transmembrane region" description="Helical" evidence="12">
    <location>
        <begin position="265"/>
        <end position="287"/>
    </location>
</feature>
<evidence type="ECO:0000256" key="7">
    <source>
        <dbReference type="ARBA" id="ARBA00022989"/>
    </source>
</evidence>
<keyword evidence="9" id="KW-1015">Disulfide bond</keyword>
<protein>
    <recommendedName>
        <fullName evidence="11">Carboxylic ester hydrolase</fullName>
        <ecNumber evidence="11">3.1.1.-</ecNumber>
    </recommendedName>
</protein>
<dbReference type="Pfam" id="PF00135">
    <property type="entry name" value="COesterase"/>
    <property type="match status" value="1"/>
</dbReference>
<dbReference type="PANTHER" id="PTHR13353:SF5">
    <property type="entry name" value="TRANSMEMBRANE PROTEIN 19"/>
    <property type="match status" value="1"/>
</dbReference>
<keyword evidence="8 12" id="KW-0472">Membrane</keyword>
<evidence type="ECO:0000313" key="14">
    <source>
        <dbReference type="Proteomes" id="UP000829291"/>
    </source>
</evidence>
<dbReference type="GeneID" id="107220251"/>